<evidence type="ECO:0000313" key="2">
    <source>
        <dbReference type="EMBL" id="URN92971.1"/>
    </source>
</evidence>
<evidence type="ECO:0008006" key="4">
    <source>
        <dbReference type="Google" id="ProtNLM"/>
    </source>
</evidence>
<keyword evidence="1" id="KW-0472">Membrane</keyword>
<evidence type="ECO:0000256" key="1">
    <source>
        <dbReference type="SAM" id="Phobius"/>
    </source>
</evidence>
<accession>A0A9J6ZA93</accession>
<feature type="transmembrane region" description="Helical" evidence="1">
    <location>
        <begin position="145"/>
        <end position="166"/>
    </location>
</feature>
<evidence type="ECO:0000313" key="3">
    <source>
        <dbReference type="Proteomes" id="UP001056756"/>
    </source>
</evidence>
<name>A0A9J6ZA93_9BACL</name>
<gene>
    <name evidence="2" type="ORF">NAG76_14090</name>
</gene>
<keyword evidence="1" id="KW-1133">Transmembrane helix</keyword>
<keyword evidence="1" id="KW-0812">Transmembrane</keyword>
<dbReference type="Proteomes" id="UP001056756">
    <property type="component" value="Chromosome"/>
</dbReference>
<dbReference type="EMBL" id="CP097899">
    <property type="protein sequence ID" value="URN92971.1"/>
    <property type="molecule type" value="Genomic_DNA"/>
</dbReference>
<sequence>MNKNFTVILLILVTFILWTAPQVDALSCAPPRPVNEEMDVSTVVFKGKAVAIKKNGLTVFQIDEAWKGVTTSRLEIYDNGWDPFIKDKEYLVFGSVQEGKLRMNLCGRTGPWDNAREDAMKDSGFKSILPGSTMEAEQFKQQTAYVFPALIIAIVVFLLLLFIVLIRRKRQR</sequence>
<dbReference type="KEGG" id="plig:NAG76_14090"/>
<dbReference type="SUPFAM" id="SSF50242">
    <property type="entry name" value="TIMP-like"/>
    <property type="match status" value="1"/>
</dbReference>
<dbReference type="AlphaFoldDB" id="A0A9J6ZA93"/>
<dbReference type="Gene3D" id="2.40.50.120">
    <property type="match status" value="1"/>
</dbReference>
<proteinExistence type="predicted"/>
<dbReference type="InterPro" id="IPR008993">
    <property type="entry name" value="TIMP-like_OB-fold"/>
</dbReference>
<protein>
    <recommendedName>
        <fullName evidence="4">Tissue inhibitor of metalloproteinase</fullName>
    </recommendedName>
</protein>
<organism evidence="2 3">
    <name type="scientific">Candidatus Pristimantibacillus lignocellulolyticus</name>
    <dbReference type="NCBI Taxonomy" id="2994561"/>
    <lineage>
        <taxon>Bacteria</taxon>
        <taxon>Bacillati</taxon>
        <taxon>Bacillota</taxon>
        <taxon>Bacilli</taxon>
        <taxon>Bacillales</taxon>
        <taxon>Paenibacillaceae</taxon>
        <taxon>Candidatus Pristimantibacillus</taxon>
    </lineage>
</organism>
<reference evidence="2" key="1">
    <citation type="submission" date="2022-05" db="EMBL/GenBank/DDBJ databases">
        <title>Novel bacterial taxa in a minimal lignocellulolytic consortium and its capacity to transform plastics disclosed by genome-resolved metagenomics.</title>
        <authorList>
            <person name="Rodriguez C.A.D."/>
            <person name="Diaz-Garcia L."/>
            <person name="Herrera K."/>
            <person name="Tarazona N.A."/>
            <person name="Sproer C."/>
            <person name="Overmann J."/>
            <person name="Jimenez D.J."/>
        </authorList>
    </citation>
    <scope>NUCLEOTIDE SEQUENCE</scope>
    <source>
        <strain evidence="2">MAG5</strain>
    </source>
</reference>